<organism evidence="9 10">
    <name type="scientific">Agrilus planipennis</name>
    <name type="common">Emerald ash borer</name>
    <name type="synonym">Agrilus marcopoli</name>
    <dbReference type="NCBI Taxonomy" id="224129"/>
    <lineage>
        <taxon>Eukaryota</taxon>
        <taxon>Metazoa</taxon>
        <taxon>Ecdysozoa</taxon>
        <taxon>Arthropoda</taxon>
        <taxon>Hexapoda</taxon>
        <taxon>Insecta</taxon>
        <taxon>Pterygota</taxon>
        <taxon>Neoptera</taxon>
        <taxon>Endopterygota</taxon>
        <taxon>Coleoptera</taxon>
        <taxon>Polyphaga</taxon>
        <taxon>Elateriformia</taxon>
        <taxon>Buprestoidea</taxon>
        <taxon>Buprestidae</taxon>
        <taxon>Agrilinae</taxon>
        <taxon>Agrilus</taxon>
    </lineage>
</organism>
<feature type="transmembrane region" description="Helical" evidence="7">
    <location>
        <begin position="21"/>
        <end position="44"/>
    </location>
</feature>
<dbReference type="PROSITE" id="PS50850">
    <property type="entry name" value="MFS"/>
    <property type="match status" value="1"/>
</dbReference>
<dbReference type="InterPro" id="IPR020846">
    <property type="entry name" value="MFS_dom"/>
</dbReference>
<comment type="subcellular location">
    <subcellularLocation>
        <location evidence="1">Membrane</location>
        <topology evidence="1">Multi-pass membrane protein</topology>
    </subcellularLocation>
</comment>
<keyword evidence="5 7" id="KW-0472">Membrane</keyword>
<evidence type="ECO:0000256" key="4">
    <source>
        <dbReference type="ARBA" id="ARBA00022989"/>
    </source>
</evidence>
<feature type="transmembrane region" description="Helical" evidence="7">
    <location>
        <begin position="493"/>
        <end position="518"/>
    </location>
</feature>
<reference evidence="10" key="1">
    <citation type="submission" date="2025-08" db="UniProtKB">
        <authorList>
            <consortium name="RefSeq"/>
        </authorList>
    </citation>
    <scope>IDENTIFICATION</scope>
    <source>
        <tissue evidence="10">Entire body</tissue>
    </source>
</reference>
<feature type="compositionally biased region" description="Basic and acidic residues" evidence="6">
    <location>
        <begin position="679"/>
        <end position="714"/>
    </location>
</feature>
<accession>A0A7F5QVH1</accession>
<feature type="compositionally biased region" description="Basic and acidic residues" evidence="6">
    <location>
        <begin position="739"/>
        <end position="754"/>
    </location>
</feature>
<feature type="region of interest" description="Disordered" evidence="6">
    <location>
        <begin position="679"/>
        <end position="761"/>
    </location>
</feature>
<feature type="transmembrane region" description="Helical" evidence="7">
    <location>
        <begin position="451"/>
        <end position="473"/>
    </location>
</feature>
<dbReference type="OrthoDB" id="10061976at2759"/>
<feature type="transmembrane region" description="Helical" evidence="7">
    <location>
        <begin position="419"/>
        <end position="439"/>
    </location>
</feature>
<dbReference type="Pfam" id="PF12832">
    <property type="entry name" value="MFS_1_like"/>
    <property type="match status" value="1"/>
</dbReference>
<dbReference type="InterPro" id="IPR051717">
    <property type="entry name" value="MFS_MFSD6"/>
</dbReference>
<dbReference type="PANTHER" id="PTHR16172:SF35">
    <property type="entry name" value="MAJOR FACILITATOR SUPERFAMILY (MFS) PROFILE DOMAIN-CONTAINING PROTEIN"/>
    <property type="match status" value="1"/>
</dbReference>
<evidence type="ECO:0000256" key="3">
    <source>
        <dbReference type="ARBA" id="ARBA00022692"/>
    </source>
</evidence>
<feature type="transmembrane region" description="Helical" evidence="7">
    <location>
        <begin position="651"/>
        <end position="671"/>
    </location>
</feature>
<dbReference type="SUPFAM" id="SSF103473">
    <property type="entry name" value="MFS general substrate transporter"/>
    <property type="match status" value="2"/>
</dbReference>
<evidence type="ECO:0000313" key="10">
    <source>
        <dbReference type="RefSeq" id="XP_025829071.1"/>
    </source>
</evidence>
<evidence type="ECO:0000256" key="6">
    <source>
        <dbReference type="SAM" id="MobiDB-lite"/>
    </source>
</evidence>
<dbReference type="KEGG" id="apln:108740930"/>
<dbReference type="CDD" id="cd17335">
    <property type="entry name" value="MFS_MFSD6"/>
    <property type="match status" value="1"/>
</dbReference>
<feature type="transmembrane region" description="Helical" evidence="7">
    <location>
        <begin position="530"/>
        <end position="550"/>
    </location>
</feature>
<dbReference type="InterPro" id="IPR024989">
    <property type="entry name" value="MFS_assoc_dom"/>
</dbReference>
<keyword evidence="9" id="KW-1185">Reference proteome</keyword>
<evidence type="ECO:0000256" key="7">
    <source>
        <dbReference type="SAM" id="Phobius"/>
    </source>
</evidence>
<name>A0A7F5QVH1_AGRPL</name>
<protein>
    <submittedName>
        <fullName evidence="10">Uncharacterized protein LOC108740930</fullName>
    </submittedName>
</protein>
<feature type="compositionally biased region" description="Acidic residues" evidence="6">
    <location>
        <begin position="727"/>
        <end position="738"/>
    </location>
</feature>
<evidence type="ECO:0000259" key="8">
    <source>
        <dbReference type="PROSITE" id="PS50850"/>
    </source>
</evidence>
<dbReference type="GO" id="GO:0016020">
    <property type="term" value="C:membrane"/>
    <property type="evidence" value="ECO:0007669"/>
    <property type="project" value="UniProtKB-SubCell"/>
</dbReference>
<comment type="similarity">
    <text evidence="2">Belongs to the major facilitator superfamily. MFSD6 family.</text>
</comment>
<feature type="domain" description="Major facilitator superfamily (MFS) profile" evidence="8">
    <location>
        <begin position="492"/>
        <end position="761"/>
    </location>
</feature>
<proteinExistence type="inferred from homology"/>
<dbReference type="GeneID" id="108740930"/>
<evidence type="ECO:0000256" key="2">
    <source>
        <dbReference type="ARBA" id="ARBA00005241"/>
    </source>
</evidence>
<evidence type="ECO:0000256" key="5">
    <source>
        <dbReference type="ARBA" id="ARBA00023136"/>
    </source>
</evidence>
<gene>
    <name evidence="10" type="primary">LOC108740930</name>
</gene>
<feature type="transmembrane region" description="Helical" evidence="7">
    <location>
        <begin position="557"/>
        <end position="576"/>
    </location>
</feature>
<dbReference type="InParanoid" id="A0A7F5QVH1"/>
<dbReference type="RefSeq" id="XP_025829071.1">
    <property type="nucleotide sequence ID" value="XM_025973286.1"/>
</dbReference>
<feature type="transmembrane region" description="Helical" evidence="7">
    <location>
        <begin position="56"/>
        <end position="74"/>
    </location>
</feature>
<dbReference type="InterPro" id="IPR036259">
    <property type="entry name" value="MFS_trans_sf"/>
</dbReference>
<dbReference type="GO" id="GO:0022857">
    <property type="term" value="F:transmembrane transporter activity"/>
    <property type="evidence" value="ECO:0007669"/>
    <property type="project" value="InterPro"/>
</dbReference>
<evidence type="ECO:0000256" key="1">
    <source>
        <dbReference type="ARBA" id="ARBA00004141"/>
    </source>
</evidence>
<feature type="transmembrane region" description="Helical" evidence="7">
    <location>
        <begin position="86"/>
        <end position="108"/>
    </location>
</feature>
<evidence type="ECO:0000313" key="9">
    <source>
        <dbReference type="Proteomes" id="UP000192223"/>
    </source>
</evidence>
<dbReference type="AlphaFoldDB" id="A0A7F5QVH1"/>
<dbReference type="PANTHER" id="PTHR16172">
    <property type="entry name" value="MAJOR FACILITATOR SUPERFAMILY DOMAIN-CONTAINING PROTEIN 6-LIKE"/>
    <property type="match status" value="1"/>
</dbReference>
<sequence>MIRYLKLFFKRISKDFAQKELLPLKLLFFIHASTIYVIYPYLTIHMRELGINVEETAIMSAITPVIAILMPPIAGMVADKIGNFKFLLAFFSAAGGATALLFLIVPVGRVTLSFPNQLVIGISCQPNAFLDVLLSNEFACTPQPVSVQEARLNLKTCGFVCQSDNDEKFSWRITDYAVDDNTSSNFPEVTYTVNRKPPKQKKTLQSAYQPLQIDLDWNHSVRSFGKNSYFFPAKETVNFSCALNNNPKDIFTYNTTSKSQIEFTDDFNVSCMFGNDVLPNATIYDNIQIGYSRITSTNNSYSVDYVKVDDVLHNSYCKQDYFKNMVVNVQVQNPNSSSEMMSDYEFKQCSPACIGLNPRKMFCSNSKVSVDLDTKVTFWSYLSVRVLIGIIGGTAFAMFEGAVIAILREHKADYGLQRIYATVGGMISSPLAGWLIDFASQGKEYTDFRPIFFLYASLKIISAVLMLFMNLQFKTPANNVLADVYSVLKDVELITLFIVSFVLGTAWGFIESFLFWLIQDLGGSKSLMGITITIGGIAGIPLLVLSGPIIKRIGHANVLLIGFIFYAIRLLGYSLIYNPWLCLIFEAMESITSSLSFTAAVTYAAKLSTVTTDTSVQGMLGGIYYGVGKGAGSLIGGYSIKIFGTRQTYRIFSVATAVTGLLYFFFNFFYINRRKKKQEQEKETEKKNDINMDNKDSSKDSIKNTHENIIKDDALPYEDALTNYGYEGEEEEEEEDEEERKGANVPQKKDDGEIKTTALPP</sequence>
<feature type="transmembrane region" description="Helical" evidence="7">
    <location>
        <begin position="378"/>
        <end position="407"/>
    </location>
</feature>
<keyword evidence="4 7" id="KW-1133">Transmembrane helix</keyword>
<dbReference type="Proteomes" id="UP000192223">
    <property type="component" value="Unplaced"/>
</dbReference>
<keyword evidence="3 7" id="KW-0812">Transmembrane</keyword>
<dbReference type="Gene3D" id="1.20.1250.20">
    <property type="entry name" value="MFS general substrate transporter like domains"/>
    <property type="match status" value="3"/>
</dbReference>